<dbReference type="Gene3D" id="3.90.25.10">
    <property type="entry name" value="UDP-galactose 4-epimerase, domain 1"/>
    <property type="match status" value="1"/>
</dbReference>
<dbReference type="Proteomes" id="UP001500635">
    <property type="component" value="Unassembled WGS sequence"/>
</dbReference>
<dbReference type="RefSeq" id="WP_344999645.1">
    <property type="nucleotide sequence ID" value="NZ_BAABFR010000090.1"/>
</dbReference>
<dbReference type="Gene3D" id="3.40.50.720">
    <property type="entry name" value="NAD(P)-binding Rossmann-like Domain"/>
    <property type="match status" value="1"/>
</dbReference>
<organism evidence="2 3">
    <name type="scientific">Tsukamurella soli</name>
    <dbReference type="NCBI Taxonomy" id="644556"/>
    <lineage>
        <taxon>Bacteria</taxon>
        <taxon>Bacillati</taxon>
        <taxon>Actinomycetota</taxon>
        <taxon>Actinomycetes</taxon>
        <taxon>Mycobacteriales</taxon>
        <taxon>Tsukamurellaceae</taxon>
        <taxon>Tsukamurella</taxon>
    </lineage>
</organism>
<dbReference type="InterPro" id="IPR052718">
    <property type="entry name" value="NmrA-type_oxidoreductase"/>
</dbReference>
<name>A0ABP8K838_9ACTN</name>
<dbReference type="InterPro" id="IPR036291">
    <property type="entry name" value="NAD(P)-bd_dom_sf"/>
</dbReference>
<dbReference type="Pfam" id="PF05368">
    <property type="entry name" value="NmrA"/>
    <property type="match status" value="1"/>
</dbReference>
<feature type="domain" description="NmrA-like" evidence="1">
    <location>
        <begin position="2"/>
        <end position="255"/>
    </location>
</feature>
<evidence type="ECO:0000313" key="2">
    <source>
        <dbReference type="EMBL" id="GAA4401645.1"/>
    </source>
</evidence>
<gene>
    <name evidence="2" type="ORF">GCM10023147_41440</name>
</gene>
<dbReference type="SUPFAM" id="SSF51735">
    <property type="entry name" value="NAD(P)-binding Rossmann-fold domains"/>
    <property type="match status" value="1"/>
</dbReference>
<dbReference type="InterPro" id="IPR008030">
    <property type="entry name" value="NmrA-like"/>
</dbReference>
<dbReference type="PANTHER" id="PTHR47129">
    <property type="entry name" value="QUINONE OXIDOREDUCTASE 2"/>
    <property type="match status" value="1"/>
</dbReference>
<keyword evidence="3" id="KW-1185">Reference proteome</keyword>
<evidence type="ECO:0000313" key="3">
    <source>
        <dbReference type="Proteomes" id="UP001500635"/>
    </source>
</evidence>
<sequence length="287" mass="29044">MIVVTGGTGALGGAVVRELLRRVPAERLGVSVRDPGRADALAARGVRVRRGDFADPATLADAFEGASSVLITSIDALGPDAVAQHVAAARAAADAGAGRVFYTAHQNSLADSAFAAASDHAATEAGIAEIGIPWTSLRNGFYAHTVGLLTRGAAETGEIALPADGPVSWTAREDLAAGAAALLAADVTGAPTFDGPTPALTAAQAVTFDDVAETVSTASGNTVRRIVIDDDDWVERMVGAGMPRAAVELMLGLFVAARRGDFATVDPTLGELIGRPPRTVGDVLAAA</sequence>
<reference evidence="3" key="1">
    <citation type="journal article" date="2019" name="Int. J. Syst. Evol. Microbiol.">
        <title>The Global Catalogue of Microorganisms (GCM) 10K type strain sequencing project: providing services to taxonomists for standard genome sequencing and annotation.</title>
        <authorList>
            <consortium name="The Broad Institute Genomics Platform"/>
            <consortium name="The Broad Institute Genome Sequencing Center for Infectious Disease"/>
            <person name="Wu L."/>
            <person name="Ma J."/>
        </authorList>
    </citation>
    <scope>NUCLEOTIDE SEQUENCE [LARGE SCALE GENOMIC DNA]</scope>
    <source>
        <strain evidence="3">JCM 17688</strain>
    </source>
</reference>
<evidence type="ECO:0000259" key="1">
    <source>
        <dbReference type="Pfam" id="PF05368"/>
    </source>
</evidence>
<protein>
    <submittedName>
        <fullName evidence="2">NAD(P)H-binding protein</fullName>
    </submittedName>
</protein>
<proteinExistence type="predicted"/>
<comment type="caution">
    <text evidence="2">The sequence shown here is derived from an EMBL/GenBank/DDBJ whole genome shotgun (WGS) entry which is preliminary data.</text>
</comment>
<accession>A0ABP8K838</accession>
<dbReference type="PANTHER" id="PTHR47129:SF1">
    <property type="entry name" value="NMRA-LIKE DOMAIN-CONTAINING PROTEIN"/>
    <property type="match status" value="1"/>
</dbReference>
<dbReference type="EMBL" id="BAABFR010000090">
    <property type="protein sequence ID" value="GAA4401645.1"/>
    <property type="molecule type" value="Genomic_DNA"/>
</dbReference>